<dbReference type="PROSITE" id="PS50112">
    <property type="entry name" value="PAS"/>
    <property type="match status" value="1"/>
</dbReference>
<feature type="compositionally biased region" description="Pro residues" evidence="3">
    <location>
        <begin position="908"/>
        <end position="928"/>
    </location>
</feature>
<dbReference type="AlphaFoldDB" id="A0AAJ7XJ82"/>
<comment type="subcellular location">
    <subcellularLocation>
        <location evidence="1">Nucleus</location>
    </subcellularLocation>
</comment>
<dbReference type="CDD" id="cd00130">
    <property type="entry name" value="PAS"/>
    <property type="match status" value="1"/>
</dbReference>
<dbReference type="PANTHER" id="PTHR11269">
    <property type="entry name" value="PERIOD CIRCADIAN PROTEIN"/>
    <property type="match status" value="1"/>
</dbReference>
<feature type="compositionally biased region" description="Acidic residues" evidence="3">
    <location>
        <begin position="772"/>
        <end position="797"/>
    </location>
</feature>
<dbReference type="KEGG" id="pmrn:116958287"/>
<reference evidence="6" key="1">
    <citation type="submission" date="2025-08" db="UniProtKB">
        <authorList>
            <consortium name="RefSeq"/>
        </authorList>
    </citation>
    <scope>IDENTIFICATION</scope>
    <source>
        <tissue evidence="6">Sperm</tissue>
    </source>
</reference>
<dbReference type="RefSeq" id="XP_032836719.1">
    <property type="nucleotide sequence ID" value="XM_032980828.1"/>
</dbReference>
<dbReference type="GO" id="GO:0005737">
    <property type="term" value="C:cytoplasm"/>
    <property type="evidence" value="ECO:0007669"/>
    <property type="project" value="TreeGrafter"/>
</dbReference>
<name>A0AAJ7XJ82_PETMA</name>
<dbReference type="Proteomes" id="UP001318040">
    <property type="component" value="Chromosome 75"/>
</dbReference>
<protein>
    <submittedName>
        <fullName evidence="6">Uncharacterized protein LOC116958287 isoform X1</fullName>
    </submittedName>
</protein>
<feature type="region of interest" description="Disordered" evidence="3">
    <location>
        <begin position="895"/>
        <end position="928"/>
    </location>
</feature>
<feature type="compositionally biased region" description="Gly residues" evidence="3">
    <location>
        <begin position="748"/>
        <end position="761"/>
    </location>
</feature>
<sequence>MQLRLSCVHHLNGPCQALVEPCQALEEPCQALEEPCQALVEPCQALVEPCQALVEPCQALVEPCQALEEPCQALVEPCQALVEPCQALVEPCQALVEPCQALVEPCQALVEPCQALVEPCQALVEPCQALVEPCQALVEPCQALVEPCQALVEPCQALVEPCQALVEPCQALVEPCQALVEPCQALVEPCQALVEPCQALVEPCQAHFPLPLRSLSQLRRSASRWIHSTRAEFSLCVSLLTGHVLFSLGETPPPGGPAHVTSCFLEWLHPGDVEVFVRAAEHAGRFSLNTGGLDGVDGGRESSFYCRFKSQNGPSAELYEEPSVELRAGPSLPYKMSAFLALLLDPEEAQGGAPRGDQGEAHNGAPRGDQGDSRNGAPRGDQGEAYDGAPHVDQGEAHNGAPSSAERCLLLFGRRVKSAYTAPHRLAPELLTFTTSHAPNCVLTHVDERAVPLLGFLPQELVGSSLLSYIHPSDHALILNLHRRIVSGGGGGGGGGGPLHHTTLRVRTQAGGFATLDSSWWARVSPWSRKVELLTGRHHVLTTRRPSTLDVFAPCLGSTPGHLGRDGGDCGDGDGGDGGDDGDGGDIRALQEEIEKLLLQPVHRSLHLSRGDGAITPHHHNNNNNNHGNNHLSHHHQQRRIATERGSQHQPVLCSELSGLKMHGHQVVTTTSSTSSSSSSSSTSSTSTTSTTSTSSTTSSSSMRSRKRTHDRIESPERSPSGASYQQINSIHSIIRYLESCMGRGGGGGGGGGEGGVGGGDQRCSLTGDISGDGDDGDTGDGGEGDGGEGDGGDDDDGHGCFRADPEPQRFVDHCKVEEEMEFFGDQLPTGPWMSVLSSDRAWLLSVVPLQPRFTESQRRELSAIHHWLGQGTLPSSLNTSVCLGCGGLGSPPLDASLPQLEFDNNNPQPPPQPPPQLAQQPQPPQLY</sequence>
<evidence type="ECO:0000259" key="4">
    <source>
        <dbReference type="PROSITE" id="PS50112"/>
    </source>
</evidence>
<keyword evidence="5" id="KW-1185">Reference proteome</keyword>
<feature type="compositionally biased region" description="Acidic residues" evidence="3">
    <location>
        <begin position="569"/>
        <end position="584"/>
    </location>
</feature>
<feature type="compositionally biased region" description="Low complexity" evidence="3">
    <location>
        <begin position="669"/>
        <end position="702"/>
    </location>
</feature>
<feature type="region of interest" description="Disordered" evidence="3">
    <location>
        <begin position="609"/>
        <end position="650"/>
    </location>
</feature>
<proteinExistence type="predicted"/>
<gene>
    <name evidence="6" type="primary">LOC116958287</name>
</gene>
<dbReference type="PANTHER" id="PTHR11269:SF16">
    <property type="entry name" value="PERIOD CIRCADIAN PROTEIN"/>
    <property type="match status" value="1"/>
</dbReference>
<feature type="domain" description="PAS" evidence="4">
    <location>
        <begin position="443"/>
        <end position="489"/>
    </location>
</feature>
<keyword evidence="2" id="KW-0539">Nucleus</keyword>
<dbReference type="InterPro" id="IPR035965">
    <property type="entry name" value="PAS-like_dom_sf"/>
</dbReference>
<feature type="region of interest" description="Disordered" evidence="3">
    <location>
        <begin position="349"/>
        <end position="401"/>
    </location>
</feature>
<dbReference type="SUPFAM" id="SSF55785">
    <property type="entry name" value="PYP-like sensor domain (PAS domain)"/>
    <property type="match status" value="1"/>
</dbReference>
<dbReference type="GO" id="GO:0000976">
    <property type="term" value="F:transcription cis-regulatory region binding"/>
    <property type="evidence" value="ECO:0007669"/>
    <property type="project" value="TreeGrafter"/>
</dbReference>
<evidence type="ECO:0000256" key="2">
    <source>
        <dbReference type="ARBA" id="ARBA00023242"/>
    </source>
</evidence>
<dbReference type="InterPro" id="IPR022728">
    <property type="entry name" value="Period_circadian-like_C"/>
</dbReference>
<evidence type="ECO:0000313" key="5">
    <source>
        <dbReference type="Proteomes" id="UP001318040"/>
    </source>
</evidence>
<evidence type="ECO:0000313" key="6">
    <source>
        <dbReference type="RefSeq" id="XP_032836719.1"/>
    </source>
</evidence>
<feature type="compositionally biased region" description="Low complexity" evidence="3">
    <location>
        <begin position="622"/>
        <end position="631"/>
    </location>
</feature>
<feature type="region of interest" description="Disordered" evidence="3">
    <location>
        <begin position="666"/>
        <end position="727"/>
    </location>
</feature>
<dbReference type="GO" id="GO:0005634">
    <property type="term" value="C:nucleus"/>
    <property type="evidence" value="ECO:0007669"/>
    <property type="project" value="UniProtKB-SubCell"/>
</dbReference>
<dbReference type="InterPro" id="IPR050760">
    <property type="entry name" value="Period_circadian_regulator"/>
</dbReference>
<organism evidence="5 6">
    <name type="scientific">Petromyzon marinus</name>
    <name type="common">Sea lamprey</name>
    <dbReference type="NCBI Taxonomy" id="7757"/>
    <lineage>
        <taxon>Eukaryota</taxon>
        <taxon>Metazoa</taxon>
        <taxon>Chordata</taxon>
        <taxon>Craniata</taxon>
        <taxon>Vertebrata</taxon>
        <taxon>Cyclostomata</taxon>
        <taxon>Hyperoartia</taxon>
        <taxon>Petromyzontiformes</taxon>
        <taxon>Petromyzontidae</taxon>
        <taxon>Petromyzon</taxon>
    </lineage>
</organism>
<dbReference type="Gene3D" id="3.30.450.20">
    <property type="entry name" value="PAS domain"/>
    <property type="match status" value="1"/>
</dbReference>
<dbReference type="Pfam" id="PF12114">
    <property type="entry name" value="Period_C"/>
    <property type="match status" value="1"/>
</dbReference>
<dbReference type="GO" id="GO:0032922">
    <property type="term" value="P:circadian regulation of gene expression"/>
    <property type="evidence" value="ECO:0007669"/>
    <property type="project" value="TreeGrafter"/>
</dbReference>
<feature type="region of interest" description="Disordered" evidence="3">
    <location>
        <begin position="562"/>
        <end position="586"/>
    </location>
</feature>
<evidence type="ECO:0000256" key="1">
    <source>
        <dbReference type="ARBA" id="ARBA00004123"/>
    </source>
</evidence>
<dbReference type="GO" id="GO:0001222">
    <property type="term" value="F:transcription corepressor binding"/>
    <property type="evidence" value="ECO:0007669"/>
    <property type="project" value="TreeGrafter"/>
</dbReference>
<evidence type="ECO:0000256" key="3">
    <source>
        <dbReference type="SAM" id="MobiDB-lite"/>
    </source>
</evidence>
<feature type="region of interest" description="Disordered" evidence="3">
    <location>
        <begin position="748"/>
        <end position="805"/>
    </location>
</feature>
<dbReference type="InterPro" id="IPR000014">
    <property type="entry name" value="PAS"/>
</dbReference>
<dbReference type="GO" id="GO:0043153">
    <property type="term" value="P:entrainment of circadian clock by photoperiod"/>
    <property type="evidence" value="ECO:0007669"/>
    <property type="project" value="TreeGrafter"/>
</dbReference>
<accession>A0AAJ7XJ82</accession>
<dbReference type="GO" id="GO:0000122">
    <property type="term" value="P:negative regulation of transcription by RNA polymerase II"/>
    <property type="evidence" value="ECO:0007669"/>
    <property type="project" value="TreeGrafter"/>
</dbReference>
<dbReference type="SMART" id="SM00091">
    <property type="entry name" value="PAS"/>
    <property type="match status" value="1"/>
</dbReference>